<evidence type="ECO:0000313" key="2">
    <source>
        <dbReference type="Proteomes" id="UP000182471"/>
    </source>
</evidence>
<dbReference type="AlphaFoldDB" id="A0A1H9PGN3"/>
<gene>
    <name evidence="1" type="ORF">SAMN02910429_00256</name>
</gene>
<dbReference type="OrthoDB" id="2049254at2"/>
<accession>A0A1H9PGN3</accession>
<keyword evidence="2" id="KW-1185">Reference proteome</keyword>
<protein>
    <recommendedName>
        <fullName evidence="3">SHOCT domain-containing protein</fullName>
    </recommendedName>
</protein>
<sequence>MNLLEKIALSAKDVGTTVCTTVKEHGEFANIKLKQLAAERELNELYQKIGKRYVDFVRNGELIETFDVEDLLDEIDPIIDKYETFKREYSKQQAYVRDVYDEKERIKAKREYEKAKEHLAKALEMGILSRDEYEEKIERAKSKVDYFDEIRKIKMQRMLGLITKSEYDEKIKKVLDRNKQKETNDDI</sequence>
<organism evidence="1 2">
    <name type="scientific">Lachnobacterium bovis</name>
    <dbReference type="NCBI Taxonomy" id="140626"/>
    <lineage>
        <taxon>Bacteria</taxon>
        <taxon>Bacillati</taxon>
        <taxon>Bacillota</taxon>
        <taxon>Clostridia</taxon>
        <taxon>Lachnospirales</taxon>
        <taxon>Lachnospiraceae</taxon>
        <taxon>Lachnobacterium</taxon>
    </lineage>
</organism>
<proteinExistence type="predicted"/>
<dbReference type="RefSeq" id="WP_022749296.1">
    <property type="nucleotide sequence ID" value="NZ_FOGW01000004.1"/>
</dbReference>
<evidence type="ECO:0008006" key="3">
    <source>
        <dbReference type="Google" id="ProtNLM"/>
    </source>
</evidence>
<reference evidence="2" key="1">
    <citation type="submission" date="2016-10" db="EMBL/GenBank/DDBJ databases">
        <authorList>
            <person name="Varghese N."/>
            <person name="Submissions S."/>
        </authorList>
    </citation>
    <scope>NUCLEOTIDE SEQUENCE [LARGE SCALE GENOMIC DNA]</scope>
    <source>
        <strain evidence="2">S1b</strain>
    </source>
</reference>
<name>A0A1H9PGN3_9FIRM</name>
<dbReference type="Proteomes" id="UP000182471">
    <property type="component" value="Unassembled WGS sequence"/>
</dbReference>
<dbReference type="EMBL" id="FOGW01000004">
    <property type="protein sequence ID" value="SER47314.1"/>
    <property type="molecule type" value="Genomic_DNA"/>
</dbReference>
<evidence type="ECO:0000313" key="1">
    <source>
        <dbReference type="EMBL" id="SER47314.1"/>
    </source>
</evidence>